<keyword evidence="5" id="KW-0694">RNA-binding</keyword>
<comment type="subcellular location">
    <subcellularLocation>
        <location evidence="1">Cytoplasm</location>
    </subcellularLocation>
    <subcellularLocation>
        <location evidence="2">Nucleus</location>
        <location evidence="2">Nucleolus</location>
    </subcellularLocation>
</comment>
<evidence type="ECO:0000256" key="3">
    <source>
        <dbReference type="ARBA" id="ARBA00009352"/>
    </source>
</evidence>
<evidence type="ECO:0000313" key="11">
    <source>
        <dbReference type="EMBL" id="ODQ77392.1"/>
    </source>
</evidence>
<name>A0A1E3QJY5_9ASCO</name>
<evidence type="ECO:0000313" key="12">
    <source>
        <dbReference type="Proteomes" id="UP000094336"/>
    </source>
</evidence>
<evidence type="ECO:0000256" key="8">
    <source>
        <dbReference type="ARBA" id="ARBA00023274"/>
    </source>
</evidence>
<proteinExistence type="inferred from homology"/>
<dbReference type="GO" id="GO:0005730">
    <property type="term" value="C:nucleolus"/>
    <property type="evidence" value="ECO:0007669"/>
    <property type="project" value="UniProtKB-SubCell"/>
</dbReference>
<feature type="compositionally biased region" description="Basic residues" evidence="10">
    <location>
        <begin position="22"/>
        <end position="34"/>
    </location>
</feature>
<keyword evidence="12" id="KW-1185">Reference proteome</keyword>
<evidence type="ECO:0000256" key="5">
    <source>
        <dbReference type="ARBA" id="ARBA00022884"/>
    </source>
</evidence>
<dbReference type="InterPro" id="IPR026258">
    <property type="entry name" value="SRP68"/>
</dbReference>
<dbReference type="Proteomes" id="UP000094336">
    <property type="component" value="Unassembled WGS sequence"/>
</dbReference>
<gene>
    <name evidence="11" type="ORF">BABINDRAFT_163637</name>
</gene>
<dbReference type="RefSeq" id="XP_018982720.1">
    <property type="nucleotide sequence ID" value="XM_019130020.1"/>
</dbReference>
<evidence type="ECO:0000256" key="10">
    <source>
        <dbReference type="SAM" id="MobiDB-lite"/>
    </source>
</evidence>
<evidence type="ECO:0000256" key="9">
    <source>
        <dbReference type="ARBA" id="ARBA00029498"/>
    </source>
</evidence>
<dbReference type="GO" id="GO:0005047">
    <property type="term" value="F:signal recognition particle binding"/>
    <property type="evidence" value="ECO:0007669"/>
    <property type="project" value="InterPro"/>
</dbReference>
<evidence type="ECO:0000256" key="4">
    <source>
        <dbReference type="ARBA" id="ARBA00022490"/>
    </source>
</evidence>
<dbReference type="AlphaFoldDB" id="A0A1E3QJY5"/>
<reference evidence="12" key="1">
    <citation type="submission" date="2016-05" db="EMBL/GenBank/DDBJ databases">
        <title>Comparative genomics of biotechnologically important yeasts.</title>
        <authorList>
            <consortium name="DOE Joint Genome Institute"/>
            <person name="Riley R."/>
            <person name="Haridas S."/>
            <person name="Wolfe K.H."/>
            <person name="Lopes M.R."/>
            <person name="Hittinger C.T."/>
            <person name="Goker M."/>
            <person name="Salamov A."/>
            <person name="Wisecaver J."/>
            <person name="Long T.M."/>
            <person name="Aerts A.L."/>
            <person name="Barry K."/>
            <person name="Choi C."/>
            <person name="Clum A."/>
            <person name="Coughlan A.Y."/>
            <person name="Deshpande S."/>
            <person name="Douglass A.P."/>
            <person name="Hanson S.J."/>
            <person name="Klenk H.-P."/>
            <person name="Labutti K."/>
            <person name="Lapidus A."/>
            <person name="Lindquist E."/>
            <person name="Lipzen A."/>
            <person name="Meier-Kolthoff J.P."/>
            <person name="Ohm R.A."/>
            <person name="Otillar R.P."/>
            <person name="Pangilinan J."/>
            <person name="Peng Y."/>
            <person name="Rokas A."/>
            <person name="Rosa C.A."/>
            <person name="Scheuner C."/>
            <person name="Sibirny A.A."/>
            <person name="Slot J.C."/>
            <person name="Stielow J.B."/>
            <person name="Sun H."/>
            <person name="Kurtzman C.P."/>
            <person name="Blackwell M."/>
            <person name="Grigoriev I.V."/>
            <person name="Jeffries T.W."/>
        </authorList>
    </citation>
    <scope>NUCLEOTIDE SEQUENCE [LARGE SCALE GENOMIC DNA]</scope>
    <source>
        <strain evidence="12">NRRL Y-12698</strain>
    </source>
</reference>
<feature type="region of interest" description="Disordered" evidence="10">
    <location>
        <begin position="15"/>
        <end position="34"/>
    </location>
</feature>
<dbReference type="GO" id="GO:0005786">
    <property type="term" value="C:signal recognition particle, endoplasmic reticulum targeting"/>
    <property type="evidence" value="ECO:0007669"/>
    <property type="project" value="UniProtKB-KW"/>
</dbReference>
<dbReference type="GeneID" id="30147873"/>
<accession>A0A1E3QJY5</accession>
<protein>
    <recommendedName>
        <fullName evidence="9">Signal recognition particle subunit SRP68</fullName>
    </recommendedName>
</protein>
<dbReference type="PANTHER" id="PTHR12860:SF0">
    <property type="entry name" value="SIGNAL RECOGNITION PARTICLE SUBUNIT SRP68"/>
    <property type="match status" value="1"/>
</dbReference>
<dbReference type="GO" id="GO:0030942">
    <property type="term" value="F:endoplasmic reticulum signal peptide binding"/>
    <property type="evidence" value="ECO:0007669"/>
    <property type="project" value="InterPro"/>
</dbReference>
<evidence type="ECO:0000256" key="1">
    <source>
        <dbReference type="ARBA" id="ARBA00004496"/>
    </source>
</evidence>
<dbReference type="PANTHER" id="PTHR12860">
    <property type="entry name" value="SIGNAL RECOGNITION PARTICLE 68 KDA PROTEIN"/>
    <property type="match status" value="1"/>
</dbReference>
<keyword evidence="6" id="KW-0733">Signal recognition particle</keyword>
<evidence type="ECO:0000256" key="6">
    <source>
        <dbReference type="ARBA" id="ARBA00023135"/>
    </source>
</evidence>
<dbReference type="PIRSF" id="PIRSF038995">
    <property type="entry name" value="SRP68"/>
    <property type="match status" value="1"/>
</dbReference>
<evidence type="ECO:0000256" key="2">
    <source>
        <dbReference type="ARBA" id="ARBA00004604"/>
    </source>
</evidence>
<dbReference type="GO" id="GO:0008312">
    <property type="term" value="F:7S RNA binding"/>
    <property type="evidence" value="ECO:0007669"/>
    <property type="project" value="InterPro"/>
</dbReference>
<dbReference type="STRING" id="984486.A0A1E3QJY5"/>
<dbReference type="Pfam" id="PF16969">
    <property type="entry name" value="SRP68"/>
    <property type="match status" value="1"/>
</dbReference>
<dbReference type="OrthoDB" id="10255118at2759"/>
<keyword evidence="4" id="KW-0963">Cytoplasm</keyword>
<sequence length="553" mass="61534">MSEIVSPLNVLGSRDSTETFHQQRKKAQRHGAKLRKQLKIHTGDTKNYKTKQKVARISAEDVQKNRNYANVLFWAAERNFIHASEIRLEHAYTRKSRANITSKMKVAYKTLEQLTELTGAAGLPQIDLLTYTAVVHGALLLNRKMHSTAVHSLSVARVALQYLMSRASRENAEEFLYKSIIEDHVDPYLKLAAASKQDALDLNTVARAHFRDNVTPLVQQTIELIEAEDPAFVASLSARAAGTVTEIRWRKYVAELYSPEISRLIQNARAHAQGIVVHDLASYDPALTAWTEVLESHMAQRDQFEENDQTFEILKAYFTFQVLSTRVYRDHAISVELKLRLLADNSASATVAIHKNIISVYNNIISTVGEVLELAGVYNDDELEGTFQAISAYVKADKAEILARSYFQGQEFPQALLLAQEGVLLLTPHAFPLNLWEPLTNVRLGSELRTTLVELRSTSHVLADLASQGSSENALIADNINKYPGGSAAEILQHISIGPLNGASLVVPVAYKPVLYDMAYNYVAREQTGAPAMSKKSSSAKEDKKRGLFGMFG</sequence>
<dbReference type="Gene3D" id="1.10.3450.40">
    <property type="entry name" value="Signal recognition particle, SRP68 subunit, RNA-binding domain"/>
    <property type="match status" value="1"/>
</dbReference>
<organism evidence="11 12">
    <name type="scientific">Babjeviella inositovora NRRL Y-12698</name>
    <dbReference type="NCBI Taxonomy" id="984486"/>
    <lineage>
        <taxon>Eukaryota</taxon>
        <taxon>Fungi</taxon>
        <taxon>Dikarya</taxon>
        <taxon>Ascomycota</taxon>
        <taxon>Saccharomycotina</taxon>
        <taxon>Pichiomycetes</taxon>
        <taxon>Serinales incertae sedis</taxon>
        <taxon>Babjeviella</taxon>
    </lineage>
</organism>
<keyword evidence="7" id="KW-0539">Nucleus</keyword>
<dbReference type="InterPro" id="IPR038253">
    <property type="entry name" value="SRP68_N_sf"/>
</dbReference>
<evidence type="ECO:0000256" key="7">
    <source>
        <dbReference type="ARBA" id="ARBA00023242"/>
    </source>
</evidence>
<keyword evidence="8" id="KW-0687">Ribonucleoprotein</keyword>
<comment type="similarity">
    <text evidence="3">Belongs to the SRP68 family.</text>
</comment>
<dbReference type="EMBL" id="KV454441">
    <property type="protein sequence ID" value="ODQ77392.1"/>
    <property type="molecule type" value="Genomic_DNA"/>
</dbReference>
<dbReference type="GO" id="GO:0006614">
    <property type="term" value="P:SRP-dependent cotranslational protein targeting to membrane"/>
    <property type="evidence" value="ECO:0007669"/>
    <property type="project" value="InterPro"/>
</dbReference>